<dbReference type="EMBL" id="BAAAFG010000015">
    <property type="protein sequence ID" value="GAA0872855.1"/>
    <property type="molecule type" value="Genomic_DNA"/>
</dbReference>
<reference evidence="2 3" key="1">
    <citation type="journal article" date="2019" name="Int. J. Syst. Evol. Microbiol.">
        <title>The Global Catalogue of Microorganisms (GCM) 10K type strain sequencing project: providing services to taxonomists for standard genome sequencing and annotation.</title>
        <authorList>
            <consortium name="The Broad Institute Genomics Platform"/>
            <consortium name="The Broad Institute Genome Sequencing Center for Infectious Disease"/>
            <person name="Wu L."/>
            <person name="Ma J."/>
        </authorList>
    </citation>
    <scope>NUCLEOTIDE SEQUENCE [LARGE SCALE GENOMIC DNA]</scope>
    <source>
        <strain evidence="2 3">JCM 16082</strain>
    </source>
</reference>
<keyword evidence="3" id="KW-1185">Reference proteome</keyword>
<name>A0ABN1MIA2_9FLAO</name>
<comment type="caution">
    <text evidence="2">The sequence shown here is derived from an EMBL/GenBank/DDBJ whole genome shotgun (WGS) entry which is preliminary data.</text>
</comment>
<dbReference type="RefSeq" id="WP_343766925.1">
    <property type="nucleotide sequence ID" value="NZ_BAAAFG010000015.1"/>
</dbReference>
<dbReference type="PROSITE" id="PS51257">
    <property type="entry name" value="PROKAR_LIPOPROTEIN"/>
    <property type="match status" value="1"/>
</dbReference>
<evidence type="ECO:0008006" key="4">
    <source>
        <dbReference type="Google" id="ProtNLM"/>
    </source>
</evidence>
<dbReference type="Proteomes" id="UP001500507">
    <property type="component" value="Unassembled WGS sequence"/>
</dbReference>
<accession>A0ABN1MIA2</accession>
<evidence type="ECO:0000313" key="3">
    <source>
        <dbReference type="Proteomes" id="UP001500507"/>
    </source>
</evidence>
<sequence length="268" mass="29868">MKIRIYLGLAFFWISCAAIAQEDNSADNTIITDRPDATEAPQTVPAGALQIETGAFYTSFKDEEQKIENFTYNTALLRYGIFDDFELRLGWDYSEIKTTQYRIILDDIEQTFTGLSPLLAGMKVAIKDEEGWIPQIGLIGHVFLPFTAGDNVKPEYTSVDFRFSFAHTLSKKSSIAYNLGAQWENDSPEAAYVYTLAYGYALTDKFGFYAEVYGDLPEDSSANHFWDAGITYLVKNNLQLDATVGGGINEGAEQDILLSAGFSLRLPN</sequence>
<organism evidence="2 3">
    <name type="scientific">Gangjinia marincola</name>
    <dbReference type="NCBI Taxonomy" id="578463"/>
    <lineage>
        <taxon>Bacteria</taxon>
        <taxon>Pseudomonadati</taxon>
        <taxon>Bacteroidota</taxon>
        <taxon>Flavobacteriia</taxon>
        <taxon>Flavobacteriales</taxon>
        <taxon>Flavobacteriaceae</taxon>
        <taxon>Gangjinia</taxon>
    </lineage>
</organism>
<gene>
    <name evidence="2" type="ORF">GCM10009117_20020</name>
</gene>
<dbReference type="Pfam" id="PF13557">
    <property type="entry name" value="Phenol_MetA_deg"/>
    <property type="match status" value="1"/>
</dbReference>
<evidence type="ECO:0000313" key="2">
    <source>
        <dbReference type="EMBL" id="GAA0872855.1"/>
    </source>
</evidence>
<keyword evidence="1" id="KW-0732">Signal</keyword>
<feature type="chain" id="PRO_5047119497" description="Transporter" evidence="1">
    <location>
        <begin position="21"/>
        <end position="268"/>
    </location>
</feature>
<protein>
    <recommendedName>
        <fullName evidence="4">Transporter</fullName>
    </recommendedName>
</protein>
<proteinExistence type="predicted"/>
<dbReference type="InterPro" id="IPR025737">
    <property type="entry name" value="FApF"/>
</dbReference>
<feature type="signal peptide" evidence="1">
    <location>
        <begin position="1"/>
        <end position="20"/>
    </location>
</feature>
<dbReference type="SUPFAM" id="SSF56935">
    <property type="entry name" value="Porins"/>
    <property type="match status" value="1"/>
</dbReference>
<evidence type="ECO:0000256" key="1">
    <source>
        <dbReference type="SAM" id="SignalP"/>
    </source>
</evidence>